<proteinExistence type="predicted"/>
<name>A0AAW9TE79_RHIML</name>
<protein>
    <submittedName>
        <fullName evidence="3">AsmA family protein</fullName>
    </submittedName>
</protein>
<gene>
    <name evidence="3" type="ORF">GHK53_03795</name>
</gene>
<evidence type="ECO:0000313" key="4">
    <source>
        <dbReference type="Proteomes" id="UP000429484"/>
    </source>
</evidence>
<comment type="caution">
    <text evidence="3">The sequence shown here is derived from an EMBL/GenBank/DDBJ whole genome shotgun (WGS) entry which is preliminary data.</text>
</comment>
<feature type="region of interest" description="Disordered" evidence="1">
    <location>
        <begin position="1"/>
        <end position="21"/>
    </location>
</feature>
<evidence type="ECO:0000313" key="3">
    <source>
        <dbReference type="EMBL" id="MQW31991.1"/>
    </source>
</evidence>
<dbReference type="EMBL" id="WISR01000042">
    <property type="protein sequence ID" value="MQW31991.1"/>
    <property type="molecule type" value="Genomic_DNA"/>
</dbReference>
<evidence type="ECO:0000256" key="1">
    <source>
        <dbReference type="SAM" id="MobiDB-lite"/>
    </source>
</evidence>
<reference evidence="3 4" key="1">
    <citation type="journal article" date="2013" name="Genome Biol.">
        <title>Comparative genomics of the core and accessory genomes of 48 Sinorhizobium strains comprising five genospecies.</title>
        <authorList>
            <person name="Sugawara M."/>
            <person name="Epstein B."/>
            <person name="Badgley B.D."/>
            <person name="Unno T."/>
            <person name="Xu L."/>
            <person name="Reese J."/>
            <person name="Gyaneshwar P."/>
            <person name="Denny R."/>
            <person name="Mudge J."/>
            <person name="Bharti A.K."/>
            <person name="Farmer A.D."/>
            <person name="May G.D."/>
            <person name="Woodward J.E."/>
            <person name="Medigue C."/>
            <person name="Vallenet D."/>
            <person name="Lajus A."/>
            <person name="Rouy Z."/>
            <person name="Martinez-Vaz B."/>
            <person name="Tiffin P."/>
            <person name="Young N.D."/>
            <person name="Sadowsky M.J."/>
        </authorList>
    </citation>
    <scope>NUCLEOTIDE SEQUENCE [LARGE SCALE GENOMIC DNA]</scope>
    <source>
        <strain evidence="3 4">N6B1</strain>
    </source>
</reference>
<dbReference type="InterPro" id="IPR007844">
    <property type="entry name" value="AsmA"/>
</dbReference>
<dbReference type="Proteomes" id="UP000429484">
    <property type="component" value="Unassembled WGS sequence"/>
</dbReference>
<feature type="domain" description="AsmA" evidence="2">
    <location>
        <begin position="33"/>
        <end position="105"/>
    </location>
</feature>
<evidence type="ECO:0000259" key="2">
    <source>
        <dbReference type="Pfam" id="PF05170"/>
    </source>
</evidence>
<dbReference type="Pfam" id="PF05170">
    <property type="entry name" value="AsmA"/>
    <property type="match status" value="1"/>
</dbReference>
<sequence length="149" mass="16187">MWPATGTGATKPPDANPADPRERIASLTLPGTPFYGGHVIANFRADGSETEPSTALKTSISGISVAPLLTYMAGFKHLEGALKAEFDVTGAGGTTRDHMQSLQRTANVGFFGWSHRIDIANLYNNRQREDQRPVTGRRFDGGLFKQLLR</sequence>
<organism evidence="3 4">
    <name type="scientific">Rhizobium meliloti</name>
    <name type="common">Ensifer meliloti</name>
    <name type="synonym">Sinorhizobium meliloti</name>
    <dbReference type="NCBI Taxonomy" id="382"/>
    <lineage>
        <taxon>Bacteria</taxon>
        <taxon>Pseudomonadati</taxon>
        <taxon>Pseudomonadota</taxon>
        <taxon>Alphaproteobacteria</taxon>
        <taxon>Hyphomicrobiales</taxon>
        <taxon>Rhizobiaceae</taxon>
        <taxon>Sinorhizobium/Ensifer group</taxon>
        <taxon>Sinorhizobium</taxon>
    </lineage>
</organism>
<accession>A0AAW9TE79</accession>
<dbReference type="AlphaFoldDB" id="A0AAW9TE79"/>